<keyword evidence="2" id="KW-1133">Transmembrane helix</keyword>
<gene>
    <name evidence="3" type="ORF">BDV98DRAFT_597771</name>
</gene>
<organism evidence="3 4">
    <name type="scientific">Pterulicium gracile</name>
    <dbReference type="NCBI Taxonomy" id="1884261"/>
    <lineage>
        <taxon>Eukaryota</taxon>
        <taxon>Fungi</taxon>
        <taxon>Dikarya</taxon>
        <taxon>Basidiomycota</taxon>
        <taxon>Agaricomycotina</taxon>
        <taxon>Agaricomycetes</taxon>
        <taxon>Agaricomycetidae</taxon>
        <taxon>Agaricales</taxon>
        <taxon>Pleurotineae</taxon>
        <taxon>Pterulaceae</taxon>
        <taxon>Pterulicium</taxon>
    </lineage>
</organism>
<name>A0A5C3Q2R5_9AGAR</name>
<feature type="compositionally biased region" description="Polar residues" evidence="1">
    <location>
        <begin position="408"/>
        <end position="418"/>
    </location>
</feature>
<feature type="region of interest" description="Disordered" evidence="1">
    <location>
        <begin position="364"/>
        <end position="418"/>
    </location>
</feature>
<accession>A0A5C3Q2R5</accession>
<keyword evidence="2" id="KW-0812">Transmembrane</keyword>
<reference evidence="3 4" key="1">
    <citation type="journal article" date="2019" name="Nat. Ecol. Evol.">
        <title>Megaphylogeny resolves global patterns of mushroom evolution.</title>
        <authorList>
            <person name="Varga T."/>
            <person name="Krizsan K."/>
            <person name="Foldi C."/>
            <person name="Dima B."/>
            <person name="Sanchez-Garcia M."/>
            <person name="Sanchez-Ramirez S."/>
            <person name="Szollosi G.J."/>
            <person name="Szarkandi J.G."/>
            <person name="Papp V."/>
            <person name="Albert L."/>
            <person name="Andreopoulos W."/>
            <person name="Angelini C."/>
            <person name="Antonin V."/>
            <person name="Barry K.W."/>
            <person name="Bougher N.L."/>
            <person name="Buchanan P."/>
            <person name="Buyck B."/>
            <person name="Bense V."/>
            <person name="Catcheside P."/>
            <person name="Chovatia M."/>
            <person name="Cooper J."/>
            <person name="Damon W."/>
            <person name="Desjardin D."/>
            <person name="Finy P."/>
            <person name="Geml J."/>
            <person name="Haridas S."/>
            <person name="Hughes K."/>
            <person name="Justo A."/>
            <person name="Karasinski D."/>
            <person name="Kautmanova I."/>
            <person name="Kiss B."/>
            <person name="Kocsube S."/>
            <person name="Kotiranta H."/>
            <person name="LaButti K.M."/>
            <person name="Lechner B.E."/>
            <person name="Liimatainen K."/>
            <person name="Lipzen A."/>
            <person name="Lukacs Z."/>
            <person name="Mihaltcheva S."/>
            <person name="Morgado L.N."/>
            <person name="Niskanen T."/>
            <person name="Noordeloos M.E."/>
            <person name="Ohm R.A."/>
            <person name="Ortiz-Santana B."/>
            <person name="Ovrebo C."/>
            <person name="Racz N."/>
            <person name="Riley R."/>
            <person name="Savchenko A."/>
            <person name="Shiryaev A."/>
            <person name="Soop K."/>
            <person name="Spirin V."/>
            <person name="Szebenyi C."/>
            <person name="Tomsovsky M."/>
            <person name="Tulloss R.E."/>
            <person name="Uehling J."/>
            <person name="Grigoriev I.V."/>
            <person name="Vagvolgyi C."/>
            <person name="Papp T."/>
            <person name="Martin F.M."/>
            <person name="Miettinen O."/>
            <person name="Hibbett D.S."/>
            <person name="Nagy L.G."/>
        </authorList>
    </citation>
    <scope>NUCLEOTIDE SEQUENCE [LARGE SCALE GENOMIC DNA]</scope>
    <source>
        <strain evidence="3 4">CBS 309.79</strain>
    </source>
</reference>
<sequence>MLSAAGARVEGLLEKRQAQATAECSGEYSWMQNRNNDSPCTLAAKVHIVCEGSAYSVKALLPDHHYNGPTNVTANECTCSWLAYNLLMACTACQGQRNSIQRWPYWINDCGPDRVSKTEPFPGNQPLPTDAVIPFWAQNNPKNWEGGMFNENQAKALLAQGPDSVPTGVVPDSPKKKTSVGVIAGAVVAACVGVILAVLLLLVYLRKRRIANKRTQGGTVPMQRARSDSDISEQKYGTSGPPAPVNELSWRSNSSFPSIGNSGDVVSQQLPSLHYQWSSAAITPPQSPPAHQTEFAMENRITPFPITPTSDRALSPDPSVNTRTTKGRVVVSPTLAMAGSSSGTRPAEMEASTVPAFSEAAFNTTVDDHTTPPRLNPPAYTETPDPSESVSIRANVARPSHRRGFPSSYDSAGSYNDDVSSLRASAANAPSIAVVERVGNRARDLEPEI</sequence>
<keyword evidence="2" id="KW-0472">Membrane</keyword>
<feature type="region of interest" description="Disordered" evidence="1">
    <location>
        <begin position="216"/>
        <end position="246"/>
    </location>
</feature>
<protein>
    <submittedName>
        <fullName evidence="3">Uncharacterized protein</fullName>
    </submittedName>
</protein>
<dbReference type="EMBL" id="ML178863">
    <property type="protein sequence ID" value="TFK96292.1"/>
    <property type="molecule type" value="Genomic_DNA"/>
</dbReference>
<evidence type="ECO:0000313" key="4">
    <source>
        <dbReference type="Proteomes" id="UP000305067"/>
    </source>
</evidence>
<proteinExistence type="predicted"/>
<dbReference type="STRING" id="1884261.A0A5C3Q2R5"/>
<evidence type="ECO:0000256" key="2">
    <source>
        <dbReference type="SAM" id="Phobius"/>
    </source>
</evidence>
<keyword evidence="4" id="KW-1185">Reference proteome</keyword>
<evidence type="ECO:0000313" key="3">
    <source>
        <dbReference type="EMBL" id="TFK96292.1"/>
    </source>
</evidence>
<dbReference type="Proteomes" id="UP000305067">
    <property type="component" value="Unassembled WGS sequence"/>
</dbReference>
<evidence type="ECO:0000256" key="1">
    <source>
        <dbReference type="SAM" id="MobiDB-lite"/>
    </source>
</evidence>
<dbReference type="AlphaFoldDB" id="A0A5C3Q2R5"/>
<dbReference type="OrthoDB" id="2796893at2759"/>
<feature type="transmembrane region" description="Helical" evidence="2">
    <location>
        <begin position="180"/>
        <end position="205"/>
    </location>
</feature>